<dbReference type="InterPro" id="IPR006046">
    <property type="entry name" value="Alpha_amylase"/>
</dbReference>
<gene>
    <name evidence="4" type="ORF">L21SP5_03143</name>
</gene>
<dbReference type="NCBIfam" id="TIGR04183">
    <property type="entry name" value="Por_Secre_tail"/>
    <property type="match status" value="1"/>
</dbReference>
<dbReference type="PRINTS" id="PR00110">
    <property type="entry name" value="ALPHAAMYLASE"/>
</dbReference>
<dbReference type="SUPFAM" id="SSF81296">
    <property type="entry name" value="E set domains"/>
    <property type="match status" value="2"/>
</dbReference>
<dbReference type="InterPro" id="IPR006047">
    <property type="entry name" value="GH13_cat_dom"/>
</dbReference>
<dbReference type="InterPro" id="IPR013783">
    <property type="entry name" value="Ig-like_fold"/>
</dbReference>
<name>A0A0S2I340_9BACT</name>
<dbReference type="Gene3D" id="3.90.400.10">
    <property type="entry name" value="Oligo-1,6-glucosidase, Domain 2"/>
    <property type="match status" value="1"/>
</dbReference>
<dbReference type="Pfam" id="PF22058">
    <property type="entry name" value="X25_BaPul_like"/>
    <property type="match status" value="2"/>
</dbReference>
<reference evidence="4 5" key="1">
    <citation type="submission" date="2015-11" db="EMBL/GenBank/DDBJ databases">
        <title>Description and complete genome sequence of a novel strain predominating in hypersaline microbial mats and representing a new family of the Bacteriodetes phylum.</title>
        <authorList>
            <person name="Spring S."/>
            <person name="Bunk B."/>
            <person name="Sproer C."/>
            <person name="Klenk H.-P."/>
        </authorList>
    </citation>
    <scope>NUCLEOTIDE SEQUENCE [LARGE SCALE GENOMIC DNA]</scope>
    <source>
        <strain evidence="4 5">L21-Spi-D4</strain>
    </source>
</reference>
<evidence type="ECO:0000256" key="1">
    <source>
        <dbReference type="ARBA" id="ARBA00008061"/>
    </source>
</evidence>
<dbReference type="OrthoDB" id="9805159at2"/>
<dbReference type="InterPro" id="IPR017853">
    <property type="entry name" value="GH"/>
</dbReference>
<keyword evidence="4" id="KW-0378">Hydrolase</keyword>
<dbReference type="KEGG" id="blq:L21SP5_03143"/>
<dbReference type="SUPFAM" id="SSF51445">
    <property type="entry name" value="(Trans)glycosidases"/>
    <property type="match status" value="1"/>
</dbReference>
<dbReference type="PANTHER" id="PTHR10357">
    <property type="entry name" value="ALPHA-AMYLASE FAMILY MEMBER"/>
    <property type="match status" value="1"/>
</dbReference>
<dbReference type="Gene3D" id="2.60.40.10">
    <property type="entry name" value="Immunoglobulins"/>
    <property type="match status" value="2"/>
</dbReference>
<dbReference type="GO" id="GO:0009313">
    <property type="term" value="P:oligosaccharide catabolic process"/>
    <property type="evidence" value="ECO:0007669"/>
    <property type="project" value="TreeGrafter"/>
</dbReference>
<dbReference type="InterPro" id="IPR045857">
    <property type="entry name" value="O16G_dom_2"/>
</dbReference>
<dbReference type="GO" id="GO:0043169">
    <property type="term" value="F:cation binding"/>
    <property type="evidence" value="ECO:0007669"/>
    <property type="project" value="InterPro"/>
</dbReference>
<dbReference type="EMBL" id="CP013118">
    <property type="protein sequence ID" value="ALO16758.1"/>
    <property type="molecule type" value="Genomic_DNA"/>
</dbReference>
<dbReference type="SMART" id="SM00642">
    <property type="entry name" value="Aamy"/>
    <property type="match status" value="1"/>
</dbReference>
<organism evidence="4 5">
    <name type="scientific">Salinivirga cyanobacteriivorans</name>
    <dbReference type="NCBI Taxonomy" id="1307839"/>
    <lineage>
        <taxon>Bacteria</taxon>
        <taxon>Pseudomonadati</taxon>
        <taxon>Bacteroidota</taxon>
        <taxon>Bacteroidia</taxon>
        <taxon>Bacteroidales</taxon>
        <taxon>Salinivirgaceae</taxon>
        <taxon>Salinivirga</taxon>
    </lineage>
</organism>
<dbReference type="Gene3D" id="3.20.20.80">
    <property type="entry name" value="Glycosidases"/>
    <property type="match status" value="1"/>
</dbReference>
<protein>
    <submittedName>
        <fullName evidence="4">Alpha-amylase</fullName>
        <ecNumber evidence="4">3.2.1.1</ecNumber>
    </submittedName>
</protein>
<dbReference type="Pfam" id="PF00128">
    <property type="entry name" value="Alpha-amylase"/>
    <property type="match status" value="1"/>
</dbReference>
<dbReference type="EC" id="3.2.1.1" evidence="4"/>
<evidence type="ECO:0000313" key="4">
    <source>
        <dbReference type="EMBL" id="ALO16758.1"/>
    </source>
</evidence>
<dbReference type="Proteomes" id="UP000064893">
    <property type="component" value="Chromosome"/>
</dbReference>
<dbReference type="SUPFAM" id="SSF51011">
    <property type="entry name" value="Glycosyl hydrolase domain"/>
    <property type="match status" value="1"/>
</dbReference>
<evidence type="ECO:0000256" key="2">
    <source>
        <dbReference type="RuleBase" id="RU003615"/>
    </source>
</evidence>
<dbReference type="PATRIC" id="fig|1307839.3.peg.3304"/>
<proteinExistence type="inferred from homology"/>
<feature type="domain" description="Glycosyl hydrolase family 13 catalytic" evidence="3">
    <location>
        <begin position="275"/>
        <end position="667"/>
    </location>
</feature>
<dbReference type="GO" id="GO:0004556">
    <property type="term" value="F:alpha-amylase activity"/>
    <property type="evidence" value="ECO:0007669"/>
    <property type="project" value="UniProtKB-EC"/>
</dbReference>
<keyword evidence="5" id="KW-1185">Reference proteome</keyword>
<evidence type="ECO:0000259" key="3">
    <source>
        <dbReference type="SMART" id="SM00642"/>
    </source>
</evidence>
<comment type="similarity">
    <text evidence="1 2">Belongs to the glycosyl hydrolase 13 family.</text>
</comment>
<dbReference type="InterPro" id="IPR026444">
    <property type="entry name" value="Secre_tail"/>
</dbReference>
<accession>A0A0S2I340</accession>
<dbReference type="InterPro" id="IPR014756">
    <property type="entry name" value="Ig_E-set"/>
</dbReference>
<dbReference type="Pfam" id="PF18962">
    <property type="entry name" value="Por_Secre_tail"/>
    <property type="match status" value="1"/>
</dbReference>
<sequence length="863" mass="95646">MQTNRLILLSITLISIFVFTSFKGFAQNYNLTFRVDMSQQTLSPDGVHVAGDFQQQAGYASNWDPAATELTDADNDEIYEVTVSLPAGTYLYKFINGDDWGETAESPSSDCAIDDGNGNMNRQVVLPDQNRVLPVVMFDSCNAFVQFSVNMNQENVSAEGVHVMGNFQQAAGFSENWAPEAIAMQDLNSDNVYKAEVQMPPGNYQYVYVNGSTPVDAENPPADCTVDDGSGNRVRELNAEVGGMPEPTYTFNSCTIENTIPDYETHWWNDAVFYEIFVRSFKDSDGDGIGDFQGIIDQLDYLNDGDPSTTDDLGITGIWLMPMMESPSYHGYDATDYYATEPDYGTMADFEELVAEAHARGIKIILDLVMNHCSSQHPWFTQSANNENNYRDWFVWSDTDPGFSGPWGQDVWHYMNGSYYYGIFWSGMPDLNYSHEPVKTEMFNVAEYWLNKGVDGFRLDAIKYLDEDGNVVENTPETFQILEEFHDVYKGVNPDAFTVGEVWSGTESIVPYVSNDRLDVCFEFDLAGSIINSVQSSNPGAVETTFQNVQNNYARLQYATFLTNHDMDRVYSALGENNQDMKLAASAYLTMPGIPFVYYGEEVGMTGTGAHENIRRPMQWSANANAGFSTVTPWLALGDNYTTHNVADMETDPNSLLEYYKKLIHIRNGHTPLKRGYLLQVDNDNNNLLTYARIGEGEAVIVVSNYGTTDAEPYMSLAMSSLAAGNYAVTELMSGTTLDSLTINANGGFDSWQPGTAGVASKGTAIFYIKSGTGVGISNLATESEQFSIYPNPATEKVTISASNPVDGSMQVQVFDLNGKLLVQDKFNASKSTLNISSLKSGVYFIRCATLHHNEIKRLVVAE</sequence>
<dbReference type="CDD" id="cd11316">
    <property type="entry name" value="AmyAc_bac2_AmyA"/>
    <property type="match status" value="1"/>
</dbReference>
<keyword evidence="4" id="KW-0326">Glycosidase</keyword>
<dbReference type="AlphaFoldDB" id="A0A0S2I340"/>
<dbReference type="PANTHER" id="PTHR10357:SF179">
    <property type="entry name" value="NEUTRAL AND BASIC AMINO ACID TRANSPORT PROTEIN RBAT"/>
    <property type="match status" value="1"/>
</dbReference>
<dbReference type="STRING" id="1307839.L21SP5_03143"/>
<evidence type="ECO:0000313" key="5">
    <source>
        <dbReference type="Proteomes" id="UP000064893"/>
    </source>
</evidence>
<dbReference type="InterPro" id="IPR054409">
    <property type="entry name" value="X25_BaPul-like"/>
</dbReference>